<keyword evidence="5" id="KW-1185">Reference proteome</keyword>
<dbReference type="EMBL" id="MSZX01000005">
    <property type="protein sequence ID" value="OPA77868.1"/>
    <property type="molecule type" value="Genomic_DNA"/>
</dbReference>
<dbReference type="Pfam" id="PF02581">
    <property type="entry name" value="TMP-TENI"/>
    <property type="match status" value="1"/>
</dbReference>
<dbReference type="Gene3D" id="3.20.20.70">
    <property type="entry name" value="Aldolase class I"/>
    <property type="match status" value="1"/>
</dbReference>
<dbReference type="InterPro" id="IPR036206">
    <property type="entry name" value="ThiamineP_synth_sf"/>
</dbReference>
<comment type="caution">
    <text evidence="4">The sequence shown here is derived from an EMBL/GenBank/DDBJ whole genome shotgun (WGS) entry which is preliminary data.</text>
</comment>
<evidence type="ECO:0000259" key="3">
    <source>
        <dbReference type="Pfam" id="PF02581"/>
    </source>
</evidence>
<evidence type="ECO:0000256" key="2">
    <source>
        <dbReference type="ARBA" id="ARBA00022977"/>
    </source>
</evidence>
<dbReference type="PANTHER" id="PTHR20857:SF22">
    <property type="entry name" value="THIAZOLE TAUTOMERASE"/>
    <property type="match status" value="1"/>
</dbReference>
<reference evidence="4 5" key="1">
    <citation type="submission" date="2017-01" db="EMBL/GenBank/DDBJ databases">
        <title>Genome analysis of Paenibacillus selenitrireducens ES3-24.</title>
        <authorList>
            <person name="Xu D."/>
            <person name="Yao R."/>
            <person name="Zheng S."/>
        </authorList>
    </citation>
    <scope>NUCLEOTIDE SEQUENCE [LARGE SCALE GENOMIC DNA]</scope>
    <source>
        <strain evidence="4 5">ES3-24</strain>
    </source>
</reference>
<dbReference type="SUPFAM" id="SSF51391">
    <property type="entry name" value="Thiamin phosphate synthase"/>
    <property type="match status" value="1"/>
</dbReference>
<keyword evidence="2" id="KW-0784">Thiamine biosynthesis</keyword>
<dbReference type="GO" id="GO:0004789">
    <property type="term" value="F:thiamine-phosphate diphosphorylase activity"/>
    <property type="evidence" value="ECO:0007669"/>
    <property type="project" value="TreeGrafter"/>
</dbReference>
<protein>
    <submittedName>
        <fullName evidence="4">Thiamine phosphate synthase</fullName>
    </submittedName>
</protein>
<accession>A0A1T2XDH3</accession>
<evidence type="ECO:0000256" key="1">
    <source>
        <dbReference type="ARBA" id="ARBA00004948"/>
    </source>
</evidence>
<dbReference type="Proteomes" id="UP000190188">
    <property type="component" value="Unassembled WGS sequence"/>
</dbReference>
<evidence type="ECO:0000313" key="5">
    <source>
        <dbReference type="Proteomes" id="UP000190188"/>
    </source>
</evidence>
<evidence type="ECO:0000313" key="4">
    <source>
        <dbReference type="EMBL" id="OPA77868.1"/>
    </source>
</evidence>
<feature type="domain" description="Thiamine phosphate synthase/TenI" evidence="3">
    <location>
        <begin position="7"/>
        <end position="169"/>
    </location>
</feature>
<organism evidence="4 5">
    <name type="scientific">Paenibacillus selenitireducens</name>
    <dbReference type="NCBI Taxonomy" id="1324314"/>
    <lineage>
        <taxon>Bacteria</taxon>
        <taxon>Bacillati</taxon>
        <taxon>Bacillota</taxon>
        <taxon>Bacilli</taxon>
        <taxon>Bacillales</taxon>
        <taxon>Paenibacillaceae</taxon>
        <taxon>Paenibacillus</taxon>
    </lineage>
</organism>
<dbReference type="PANTHER" id="PTHR20857">
    <property type="entry name" value="THIAMINE-PHOSPHATE PYROPHOSPHORYLASE"/>
    <property type="match status" value="1"/>
</dbReference>
<dbReference type="GO" id="GO:0005737">
    <property type="term" value="C:cytoplasm"/>
    <property type="evidence" value="ECO:0007669"/>
    <property type="project" value="TreeGrafter"/>
</dbReference>
<comment type="pathway">
    <text evidence="1">Cofactor biosynthesis; thiamine diphosphate biosynthesis.</text>
</comment>
<dbReference type="STRING" id="1324314.BVG16_15140"/>
<dbReference type="CDD" id="cd00564">
    <property type="entry name" value="TMP_TenI"/>
    <property type="match status" value="1"/>
</dbReference>
<dbReference type="InterPro" id="IPR022998">
    <property type="entry name" value="ThiamineP_synth_TenI"/>
</dbReference>
<dbReference type="AlphaFoldDB" id="A0A1T2XDH3"/>
<dbReference type="GO" id="GO:0009228">
    <property type="term" value="P:thiamine biosynthetic process"/>
    <property type="evidence" value="ECO:0007669"/>
    <property type="project" value="UniProtKB-KW"/>
</dbReference>
<name>A0A1T2XDH3_9BACL</name>
<gene>
    <name evidence="4" type="ORF">BVG16_15140</name>
</gene>
<dbReference type="OrthoDB" id="9815348at2"/>
<dbReference type="InterPro" id="IPR013785">
    <property type="entry name" value="Aldolase_TIM"/>
</dbReference>
<sequence length="190" mass="20743">MPLAQFTRIAAAIHPDVHAIHIREKRRTARELRDCVQELLHRGIPAHKIYVNDRLDVAWATRIGGVHLAHHSLPVKEVAALSHALRIGCSVHSVAEAKQAANDGADYMFYGHIYDSPSKPGIPSRGLAQLQAVANVVSIPVIAIGGIQPEKVTEILQHGAQGIAVLSGVMKAHDPVGRVRQYAEKLNERR</sequence>
<proteinExistence type="predicted"/>